<dbReference type="PANTHER" id="PTHR36740">
    <property type="entry name" value="PRC DOMAIN-CONTAINING PROTEIN"/>
    <property type="match status" value="1"/>
</dbReference>
<sequence>MCDCVSLYSPPPEDIGAHNHGLRHYSSIPGFRRYELRFRSNPCKAFNLLNVLASENLRFKRIRGIPVHVFENSGEFAHRKAGGDDGPVHEPAPLDDRFDFLELKRELGKEESSSEVSGNGESSTEGVREVVERPRLRRQVMRRSSLMAKQVISVRSARSLGFVSQLWVDTKSWVVVLLEVRPNLLSGEIDKFYLEDVCQVGDVVLVQDDGWIENNELRMARLDTLVGYKVITSSRLNLGKVRGYTFDINSGAVDSVELDSLGISIIPSSLVSTYCLFVEDVLDVVADTIVVNEDAVSRVQRLTKGFLDNQHGLASADDLDEYSDSGKRRVRSVHSQRLKWSNSRGKKSPHKMREFEDDWDLPMDY</sequence>
<dbReference type="OrthoDB" id="539916at2759"/>
<feature type="region of interest" description="Disordered" evidence="1">
    <location>
        <begin position="318"/>
        <end position="365"/>
    </location>
</feature>
<name>A0A9D5HJ53_9LILI</name>
<evidence type="ECO:0000256" key="1">
    <source>
        <dbReference type="SAM" id="MobiDB-lite"/>
    </source>
</evidence>
<reference evidence="2" key="2">
    <citation type="journal article" date="2022" name="Hortic Res">
        <title>The genome of Dioscorea zingiberensis sheds light on the biosynthesis, origin and evolution of the medicinally important diosgenin saponins.</title>
        <authorList>
            <person name="Li Y."/>
            <person name="Tan C."/>
            <person name="Li Z."/>
            <person name="Guo J."/>
            <person name="Li S."/>
            <person name="Chen X."/>
            <person name="Wang C."/>
            <person name="Dai X."/>
            <person name="Yang H."/>
            <person name="Song W."/>
            <person name="Hou L."/>
            <person name="Xu J."/>
            <person name="Tong Z."/>
            <person name="Xu A."/>
            <person name="Yuan X."/>
            <person name="Wang W."/>
            <person name="Yang Q."/>
            <person name="Chen L."/>
            <person name="Sun Z."/>
            <person name="Wang K."/>
            <person name="Pan B."/>
            <person name="Chen J."/>
            <person name="Bao Y."/>
            <person name="Liu F."/>
            <person name="Qi X."/>
            <person name="Gang D.R."/>
            <person name="Wen J."/>
            <person name="Li J."/>
        </authorList>
    </citation>
    <scope>NUCLEOTIDE SEQUENCE</scope>
    <source>
        <strain evidence="2">Dzin_1.0</strain>
    </source>
</reference>
<organism evidence="2 3">
    <name type="scientific">Dioscorea zingiberensis</name>
    <dbReference type="NCBI Taxonomy" id="325984"/>
    <lineage>
        <taxon>Eukaryota</taxon>
        <taxon>Viridiplantae</taxon>
        <taxon>Streptophyta</taxon>
        <taxon>Embryophyta</taxon>
        <taxon>Tracheophyta</taxon>
        <taxon>Spermatophyta</taxon>
        <taxon>Magnoliopsida</taxon>
        <taxon>Liliopsida</taxon>
        <taxon>Dioscoreales</taxon>
        <taxon>Dioscoreaceae</taxon>
        <taxon>Dioscorea</taxon>
    </lineage>
</organism>
<feature type="compositionally biased region" description="Basic residues" evidence="1">
    <location>
        <begin position="328"/>
        <end position="337"/>
    </location>
</feature>
<protein>
    <recommendedName>
        <fullName evidence="4">PRC-barrel domain-containing protein</fullName>
    </recommendedName>
</protein>
<feature type="region of interest" description="Disordered" evidence="1">
    <location>
        <begin position="109"/>
        <end position="129"/>
    </location>
</feature>
<evidence type="ECO:0008006" key="4">
    <source>
        <dbReference type="Google" id="ProtNLM"/>
    </source>
</evidence>
<gene>
    <name evidence="2" type="ORF">J5N97_013850</name>
</gene>
<dbReference type="InterPro" id="IPR011033">
    <property type="entry name" value="PRC_barrel-like_sf"/>
</dbReference>
<dbReference type="Proteomes" id="UP001085076">
    <property type="component" value="Miscellaneous, Linkage group lg03"/>
</dbReference>
<evidence type="ECO:0000313" key="2">
    <source>
        <dbReference type="EMBL" id="KAJ0978376.1"/>
    </source>
</evidence>
<proteinExistence type="predicted"/>
<reference evidence="2" key="1">
    <citation type="submission" date="2021-03" db="EMBL/GenBank/DDBJ databases">
        <authorList>
            <person name="Li Z."/>
            <person name="Yang C."/>
        </authorList>
    </citation>
    <scope>NUCLEOTIDE SEQUENCE</scope>
    <source>
        <strain evidence="2">Dzin_1.0</strain>
        <tissue evidence="2">Leaf</tissue>
    </source>
</reference>
<dbReference type="AlphaFoldDB" id="A0A9D5HJ53"/>
<accession>A0A9D5HJ53</accession>
<dbReference type="PANTHER" id="PTHR36740:SF1">
    <property type="entry name" value="PRC-BARREL DOMAIN-CONTAINING PROTEIN"/>
    <property type="match status" value="1"/>
</dbReference>
<comment type="caution">
    <text evidence="2">The sequence shown here is derived from an EMBL/GenBank/DDBJ whole genome shotgun (WGS) entry which is preliminary data.</text>
</comment>
<dbReference type="Gene3D" id="2.30.30.240">
    <property type="entry name" value="PRC-barrel domain"/>
    <property type="match status" value="1"/>
</dbReference>
<dbReference type="SUPFAM" id="SSF50346">
    <property type="entry name" value="PRC-barrel domain"/>
    <property type="match status" value="2"/>
</dbReference>
<evidence type="ECO:0000313" key="3">
    <source>
        <dbReference type="Proteomes" id="UP001085076"/>
    </source>
</evidence>
<feature type="compositionally biased region" description="Acidic residues" evidence="1">
    <location>
        <begin position="355"/>
        <end position="365"/>
    </location>
</feature>
<feature type="compositionally biased region" description="Low complexity" evidence="1">
    <location>
        <begin position="114"/>
        <end position="125"/>
    </location>
</feature>
<keyword evidence="3" id="KW-1185">Reference proteome</keyword>
<dbReference type="EMBL" id="JAGGNH010000003">
    <property type="protein sequence ID" value="KAJ0978376.1"/>
    <property type="molecule type" value="Genomic_DNA"/>
</dbReference>